<proteinExistence type="predicted"/>
<reference evidence="2" key="1">
    <citation type="journal article" date="2020" name="mSystems">
        <title>Genome- and Community-Level Interaction Insights into Carbon Utilization and Element Cycling Functions of Hydrothermarchaeota in Hydrothermal Sediment.</title>
        <authorList>
            <person name="Zhou Z."/>
            <person name="Liu Y."/>
            <person name="Xu W."/>
            <person name="Pan J."/>
            <person name="Luo Z.H."/>
            <person name="Li M."/>
        </authorList>
    </citation>
    <scope>NUCLEOTIDE SEQUENCE [LARGE SCALE GENOMIC DNA]</scope>
    <source>
        <strain evidence="2">SpSt-769</strain>
    </source>
</reference>
<comment type="caution">
    <text evidence="2">The sequence shown here is derived from an EMBL/GenBank/DDBJ whole genome shotgun (WGS) entry which is preliminary data.</text>
</comment>
<evidence type="ECO:0000256" key="1">
    <source>
        <dbReference type="SAM" id="MobiDB-lite"/>
    </source>
</evidence>
<dbReference type="EMBL" id="DTGT01000379">
    <property type="protein sequence ID" value="HGH61931.1"/>
    <property type="molecule type" value="Genomic_DNA"/>
</dbReference>
<accession>A0A7C4EV07</accession>
<feature type="compositionally biased region" description="Polar residues" evidence="1">
    <location>
        <begin position="64"/>
        <end position="74"/>
    </location>
</feature>
<feature type="region of interest" description="Disordered" evidence="1">
    <location>
        <begin position="30"/>
        <end position="95"/>
    </location>
</feature>
<evidence type="ECO:0000313" key="2">
    <source>
        <dbReference type="EMBL" id="HGH61931.1"/>
    </source>
</evidence>
<sequence>MVIIKPFKVLVYLAISWFIVSASFLPSRADPASGGPGMSGEVLSTDPTRQPAYQSLPSLPSARSYPSGSQSSPNRYDRPKSSSGSRTSYAQSPPVSVGEFPALSYQQPGQSLCSADGCRVPAYQARPVAPPPAGLFATGGIPFGAAYQGPVLPRIGFRQFNLSAKLWHAKLNATTIKWGTDTIGGPGTELDFHNNLGFGKYKYIAEYEARFQVRPNWGIRFSFMPLRYRDNAYPPSGFFFGNTYYAPATNTLTQWDRNIYRWDLVYDWYQKCHATSSVFAGYSLYDDKLTISNFYQSRTRSSGWGLVFAGLSWERVIRNLGASTASTQCRWSLQFCEGYFGYDGYAAARITVPMDCGRFGYVEVGWRWVVLNRDYPTNTDKTSMDGLAGAMGFVF</sequence>
<feature type="compositionally biased region" description="Polar residues" evidence="1">
    <location>
        <begin position="45"/>
        <end position="58"/>
    </location>
</feature>
<organism evidence="2">
    <name type="scientific">Desulfomonile tiedjei</name>
    <dbReference type="NCBI Taxonomy" id="2358"/>
    <lineage>
        <taxon>Bacteria</taxon>
        <taxon>Pseudomonadati</taxon>
        <taxon>Thermodesulfobacteriota</taxon>
        <taxon>Desulfomonilia</taxon>
        <taxon>Desulfomonilales</taxon>
        <taxon>Desulfomonilaceae</taxon>
        <taxon>Desulfomonile</taxon>
    </lineage>
</organism>
<name>A0A7C4EV07_9BACT</name>
<feature type="compositionally biased region" description="Polar residues" evidence="1">
    <location>
        <begin position="81"/>
        <end position="94"/>
    </location>
</feature>
<protein>
    <submittedName>
        <fullName evidence="2">Uncharacterized protein</fullName>
    </submittedName>
</protein>
<gene>
    <name evidence="2" type="ORF">ENV54_11620</name>
</gene>
<dbReference type="AlphaFoldDB" id="A0A7C4EV07"/>